<dbReference type="STRING" id="930991.A0A0D0DVK6"/>
<keyword evidence="3" id="KW-1185">Reference proteome</keyword>
<dbReference type="InterPro" id="IPR037175">
    <property type="entry name" value="KFase_sf"/>
</dbReference>
<dbReference type="OrthoDB" id="5396at2759"/>
<gene>
    <name evidence="2" type="ORF">PAXRUDRAFT_507813</name>
</gene>
<comment type="similarity">
    <text evidence="1">Belongs to the Cyclase 1 superfamily.</text>
</comment>
<dbReference type="PANTHER" id="PTHR34861">
    <property type="match status" value="1"/>
</dbReference>
<dbReference type="Pfam" id="PF04199">
    <property type="entry name" value="Cyclase"/>
    <property type="match status" value="1"/>
</dbReference>
<dbReference type="GO" id="GO:0004061">
    <property type="term" value="F:arylformamidase activity"/>
    <property type="evidence" value="ECO:0007669"/>
    <property type="project" value="InterPro"/>
</dbReference>
<protein>
    <recommendedName>
        <fullName evidence="4">Cyclase</fullName>
    </recommendedName>
</protein>
<dbReference type="PANTHER" id="PTHR34861:SF10">
    <property type="entry name" value="CYCLASE"/>
    <property type="match status" value="1"/>
</dbReference>
<proteinExistence type="inferred from homology"/>
<dbReference type="AlphaFoldDB" id="A0A0D0DVK6"/>
<evidence type="ECO:0000256" key="1">
    <source>
        <dbReference type="ARBA" id="ARBA00007865"/>
    </source>
</evidence>
<evidence type="ECO:0000313" key="3">
    <source>
        <dbReference type="Proteomes" id="UP000054538"/>
    </source>
</evidence>
<reference evidence="2 3" key="1">
    <citation type="submission" date="2014-04" db="EMBL/GenBank/DDBJ databases">
        <authorList>
            <consortium name="DOE Joint Genome Institute"/>
            <person name="Kuo A."/>
            <person name="Kohler A."/>
            <person name="Jargeat P."/>
            <person name="Nagy L.G."/>
            <person name="Floudas D."/>
            <person name="Copeland A."/>
            <person name="Barry K.W."/>
            <person name="Cichocki N."/>
            <person name="Veneault-Fourrey C."/>
            <person name="LaButti K."/>
            <person name="Lindquist E.A."/>
            <person name="Lipzen A."/>
            <person name="Lundell T."/>
            <person name="Morin E."/>
            <person name="Murat C."/>
            <person name="Sun H."/>
            <person name="Tunlid A."/>
            <person name="Henrissat B."/>
            <person name="Grigoriev I.V."/>
            <person name="Hibbett D.S."/>
            <person name="Martin F."/>
            <person name="Nordberg H.P."/>
            <person name="Cantor M.N."/>
            <person name="Hua S.X."/>
        </authorList>
    </citation>
    <scope>NUCLEOTIDE SEQUENCE [LARGE SCALE GENOMIC DNA]</scope>
    <source>
        <strain evidence="2 3">Ve08.2h10</strain>
    </source>
</reference>
<reference evidence="3" key="2">
    <citation type="submission" date="2015-01" db="EMBL/GenBank/DDBJ databases">
        <title>Evolutionary Origins and Diversification of the Mycorrhizal Mutualists.</title>
        <authorList>
            <consortium name="DOE Joint Genome Institute"/>
            <consortium name="Mycorrhizal Genomics Consortium"/>
            <person name="Kohler A."/>
            <person name="Kuo A."/>
            <person name="Nagy L.G."/>
            <person name="Floudas D."/>
            <person name="Copeland A."/>
            <person name="Barry K.W."/>
            <person name="Cichocki N."/>
            <person name="Veneault-Fourrey C."/>
            <person name="LaButti K."/>
            <person name="Lindquist E.A."/>
            <person name="Lipzen A."/>
            <person name="Lundell T."/>
            <person name="Morin E."/>
            <person name="Murat C."/>
            <person name="Riley R."/>
            <person name="Ohm R."/>
            <person name="Sun H."/>
            <person name="Tunlid A."/>
            <person name="Henrissat B."/>
            <person name="Grigoriev I.V."/>
            <person name="Hibbett D.S."/>
            <person name="Martin F."/>
        </authorList>
    </citation>
    <scope>NUCLEOTIDE SEQUENCE [LARGE SCALE GENOMIC DNA]</scope>
    <source>
        <strain evidence="3">Ve08.2h10</strain>
    </source>
</reference>
<dbReference type="EMBL" id="KN825174">
    <property type="protein sequence ID" value="KIK93566.1"/>
    <property type="molecule type" value="Genomic_DNA"/>
</dbReference>
<name>A0A0D0DVK6_9AGAM</name>
<dbReference type="Proteomes" id="UP000054538">
    <property type="component" value="Unassembled WGS sequence"/>
</dbReference>
<sequence length="385" mass="42461">MASQLKPIFFVSNSKSEQPATATPAGAMAEINGTASLPTFDELPKFHELDGCAWGLWGKDDELGTVNLLTEDVVQRAAKEEIRTGKTVSLNWPIHFPSRPLFGRKIPSITTFSKYDSSVPVRDDVIHIICVTLSPYLTPVHTELLQNTQSGSQWDGLKHYGLCEYNVFYNNNPGESLLGGEMEIHDPSEIEPARAKLGMHNWSNHGICGRGVLLDLIHYYTAAGDALPYDPWTSHPITVANLEACAKEQGVVFRQGDILLVRVGFIQKFYASSNEAKAALRREVGTETFAGIEQSEDMKRFLWNNHFAAIASDAPSLERWPAPAGVPSLHQTILGLWGMPIGEFFDLEALSQACRETGRYTFFFTSWPLNIIGGAASPPNAAAYF</sequence>
<evidence type="ECO:0008006" key="4">
    <source>
        <dbReference type="Google" id="ProtNLM"/>
    </source>
</evidence>
<dbReference type="HOGENOM" id="CLU_030671_1_0_1"/>
<dbReference type="Gene3D" id="3.50.30.50">
    <property type="entry name" value="Putative cyclase"/>
    <property type="match status" value="1"/>
</dbReference>
<dbReference type="InParanoid" id="A0A0D0DVK6"/>
<dbReference type="GO" id="GO:0019441">
    <property type="term" value="P:L-tryptophan catabolic process to kynurenine"/>
    <property type="evidence" value="ECO:0007669"/>
    <property type="project" value="InterPro"/>
</dbReference>
<accession>A0A0D0DVK6</accession>
<dbReference type="SUPFAM" id="SSF102198">
    <property type="entry name" value="Putative cyclase"/>
    <property type="match status" value="1"/>
</dbReference>
<organism evidence="2 3">
    <name type="scientific">Paxillus rubicundulus Ve08.2h10</name>
    <dbReference type="NCBI Taxonomy" id="930991"/>
    <lineage>
        <taxon>Eukaryota</taxon>
        <taxon>Fungi</taxon>
        <taxon>Dikarya</taxon>
        <taxon>Basidiomycota</taxon>
        <taxon>Agaricomycotina</taxon>
        <taxon>Agaricomycetes</taxon>
        <taxon>Agaricomycetidae</taxon>
        <taxon>Boletales</taxon>
        <taxon>Paxilineae</taxon>
        <taxon>Paxillaceae</taxon>
        <taxon>Paxillus</taxon>
    </lineage>
</organism>
<evidence type="ECO:0000313" key="2">
    <source>
        <dbReference type="EMBL" id="KIK93566.1"/>
    </source>
</evidence>
<dbReference type="InterPro" id="IPR007325">
    <property type="entry name" value="KFase/CYL"/>
</dbReference>